<protein>
    <recommendedName>
        <fullName evidence="7">PucR family transcriptional regulator</fullName>
    </recommendedName>
</protein>
<sequence length="382" mass="39876">MGDLEQVGRAAARDAGGIDAQLLGGFLPAVVAATAAGRRLRRPELAACVAAGRRAATQGIAMRALVDLYLSAGWRLWRDVPEVSRGDAGQVRAAALSMLRAADDGVAALVEGYQLALADLGRLRESTKREVLESLLAGGPQAVDAAGPAADLGLVLSGPVSVLVVRAHFTDPAAAGLPLRVERALQGRYGDAQPLVDLHDGDLVCVFAAPDADAVDLVSRAVGSVLDGHYSGGGWRGAVSTPRTGAAAVRASHDEARYALEIADRLGLVHPVVDAGELAVYRVLLRDRPAVHDLIRGTLAPLLDARGGPGQLLETLDAYYQSGCVATEAAARLHLSVRAVTYRLARVTHLIGRDPTDPANRFTVQAAVTAAKLLNWPEVPLD</sequence>
<dbReference type="Pfam" id="PF13556">
    <property type="entry name" value="HTH_30"/>
    <property type="match status" value="1"/>
</dbReference>
<evidence type="ECO:0000313" key="5">
    <source>
        <dbReference type="EMBL" id="GIJ71174.1"/>
    </source>
</evidence>
<dbReference type="Pfam" id="PF14361">
    <property type="entry name" value="RsbRD_N"/>
    <property type="match status" value="1"/>
</dbReference>
<comment type="caution">
    <text evidence="5">The sequence shown here is derived from an EMBL/GenBank/DDBJ whole genome shotgun (WGS) entry which is preliminary data.</text>
</comment>
<keyword evidence="6" id="KW-1185">Reference proteome</keyword>
<comment type="similarity">
    <text evidence="1">Belongs to the CdaR family.</text>
</comment>
<dbReference type="InterPro" id="IPR051448">
    <property type="entry name" value="CdaR-like_regulators"/>
</dbReference>
<dbReference type="RefSeq" id="WP_203931061.1">
    <property type="nucleotide sequence ID" value="NZ_BOPH01000086.1"/>
</dbReference>
<dbReference type="InterPro" id="IPR025736">
    <property type="entry name" value="PucR_C-HTH_dom"/>
</dbReference>
<accession>A0A8J3ZWA3</accession>
<evidence type="ECO:0000259" key="4">
    <source>
        <dbReference type="Pfam" id="PF17853"/>
    </source>
</evidence>
<dbReference type="InterPro" id="IPR042070">
    <property type="entry name" value="PucR_C-HTH_sf"/>
</dbReference>
<proteinExistence type="inferred from homology"/>
<evidence type="ECO:0000259" key="2">
    <source>
        <dbReference type="Pfam" id="PF13556"/>
    </source>
</evidence>
<evidence type="ECO:0000256" key="1">
    <source>
        <dbReference type="ARBA" id="ARBA00006754"/>
    </source>
</evidence>
<dbReference type="PANTHER" id="PTHR33744">
    <property type="entry name" value="CARBOHYDRATE DIACID REGULATOR"/>
    <property type="match status" value="1"/>
</dbReference>
<dbReference type="InterPro" id="IPR041522">
    <property type="entry name" value="CdaR_GGDEF"/>
</dbReference>
<feature type="domain" description="RsbT co-antagonist protein RsbRD N-terminal" evidence="3">
    <location>
        <begin position="23"/>
        <end position="125"/>
    </location>
</feature>
<evidence type="ECO:0000313" key="6">
    <source>
        <dbReference type="Proteomes" id="UP000635606"/>
    </source>
</evidence>
<gene>
    <name evidence="5" type="ORF">Voc01_060910</name>
</gene>
<evidence type="ECO:0008006" key="7">
    <source>
        <dbReference type="Google" id="ProtNLM"/>
    </source>
</evidence>
<dbReference type="PANTHER" id="PTHR33744:SF1">
    <property type="entry name" value="DNA-BINDING TRANSCRIPTIONAL ACTIVATOR ADER"/>
    <property type="match status" value="1"/>
</dbReference>
<reference evidence="5" key="1">
    <citation type="submission" date="2021-01" db="EMBL/GenBank/DDBJ databases">
        <title>Whole genome shotgun sequence of Virgisporangium ochraceum NBRC 16418.</title>
        <authorList>
            <person name="Komaki H."/>
            <person name="Tamura T."/>
        </authorList>
    </citation>
    <scope>NUCLEOTIDE SEQUENCE</scope>
    <source>
        <strain evidence="5">NBRC 16418</strain>
    </source>
</reference>
<evidence type="ECO:0000259" key="3">
    <source>
        <dbReference type="Pfam" id="PF14361"/>
    </source>
</evidence>
<dbReference type="EMBL" id="BOPH01000086">
    <property type="protein sequence ID" value="GIJ71174.1"/>
    <property type="molecule type" value="Genomic_DNA"/>
</dbReference>
<dbReference type="Proteomes" id="UP000635606">
    <property type="component" value="Unassembled WGS sequence"/>
</dbReference>
<dbReference type="InterPro" id="IPR025751">
    <property type="entry name" value="RsbRD_N_dom"/>
</dbReference>
<feature type="domain" description="PucR C-terminal helix-turn-helix" evidence="2">
    <location>
        <begin position="312"/>
        <end position="369"/>
    </location>
</feature>
<dbReference type="Gene3D" id="1.10.10.2840">
    <property type="entry name" value="PucR C-terminal helix-turn-helix domain"/>
    <property type="match status" value="1"/>
</dbReference>
<feature type="domain" description="CdaR GGDEF-like" evidence="4">
    <location>
        <begin position="144"/>
        <end position="262"/>
    </location>
</feature>
<name>A0A8J3ZWA3_9ACTN</name>
<dbReference type="Pfam" id="PF17853">
    <property type="entry name" value="GGDEF_2"/>
    <property type="match status" value="1"/>
</dbReference>
<organism evidence="5 6">
    <name type="scientific">Virgisporangium ochraceum</name>
    <dbReference type="NCBI Taxonomy" id="65505"/>
    <lineage>
        <taxon>Bacteria</taxon>
        <taxon>Bacillati</taxon>
        <taxon>Actinomycetota</taxon>
        <taxon>Actinomycetes</taxon>
        <taxon>Micromonosporales</taxon>
        <taxon>Micromonosporaceae</taxon>
        <taxon>Virgisporangium</taxon>
    </lineage>
</organism>
<dbReference type="AlphaFoldDB" id="A0A8J3ZWA3"/>